<dbReference type="Gene3D" id="3.40.50.300">
    <property type="entry name" value="P-loop containing nucleotide triphosphate hydrolases"/>
    <property type="match status" value="1"/>
</dbReference>
<keyword evidence="5" id="KW-0175">Coiled coil</keyword>
<gene>
    <name evidence="8" type="ORF">CYFA0S_10e01068g</name>
</gene>
<dbReference type="InterPro" id="IPR016491">
    <property type="entry name" value="Septin"/>
</dbReference>
<feature type="compositionally biased region" description="Polar residues" evidence="6">
    <location>
        <begin position="357"/>
        <end position="370"/>
    </location>
</feature>
<feature type="domain" description="Septin-type G" evidence="7">
    <location>
        <begin position="13"/>
        <end position="313"/>
    </location>
</feature>
<evidence type="ECO:0000256" key="1">
    <source>
        <dbReference type="ARBA" id="ARBA00004266"/>
    </source>
</evidence>
<reference evidence="8" key="1">
    <citation type="journal article" date="2014" name="Genome Announc.">
        <title>Genome sequence of the yeast Cyberlindnera fabianii (Hansenula fabianii).</title>
        <authorList>
            <person name="Freel K.C."/>
            <person name="Sarilar V."/>
            <person name="Neuveglise C."/>
            <person name="Devillers H."/>
            <person name="Friedrich A."/>
            <person name="Schacherer J."/>
        </authorList>
    </citation>
    <scope>NUCLEOTIDE SEQUENCE</scope>
    <source>
        <strain evidence="8">YJS4271</strain>
    </source>
</reference>
<keyword evidence="3 4" id="KW-0342">GTP-binding</keyword>
<comment type="subcellular location">
    <subcellularLocation>
        <location evidence="1">Bud neck</location>
    </subcellularLocation>
</comment>
<dbReference type="EMBL" id="LK052895">
    <property type="protein sequence ID" value="CDR42683.1"/>
    <property type="molecule type" value="Genomic_DNA"/>
</dbReference>
<dbReference type="AlphaFoldDB" id="A0A061AYE5"/>
<evidence type="ECO:0000259" key="7">
    <source>
        <dbReference type="PROSITE" id="PS51719"/>
    </source>
</evidence>
<organism evidence="8">
    <name type="scientific">Cyberlindnera fabianii</name>
    <name type="common">Yeast</name>
    <name type="synonym">Hansenula fabianii</name>
    <dbReference type="NCBI Taxonomy" id="36022"/>
    <lineage>
        <taxon>Eukaryota</taxon>
        <taxon>Fungi</taxon>
        <taxon>Dikarya</taxon>
        <taxon>Ascomycota</taxon>
        <taxon>Saccharomycotina</taxon>
        <taxon>Saccharomycetes</taxon>
        <taxon>Phaffomycetales</taxon>
        <taxon>Phaffomycetaceae</taxon>
        <taxon>Cyberlindnera</taxon>
    </lineage>
</organism>
<name>A0A061AYE5_CYBFA</name>
<dbReference type="InterPro" id="IPR030379">
    <property type="entry name" value="G_SEPTIN_dom"/>
</dbReference>
<evidence type="ECO:0000256" key="4">
    <source>
        <dbReference type="RuleBase" id="RU004560"/>
    </source>
</evidence>
<dbReference type="GO" id="GO:0005935">
    <property type="term" value="C:cellular bud neck"/>
    <property type="evidence" value="ECO:0007669"/>
    <property type="project" value="UniProtKB-SubCell"/>
</dbReference>
<dbReference type="GO" id="GO:0005525">
    <property type="term" value="F:GTP binding"/>
    <property type="evidence" value="ECO:0007669"/>
    <property type="project" value="UniProtKB-KW"/>
</dbReference>
<dbReference type="PROSITE" id="PS51719">
    <property type="entry name" value="G_SEPTIN"/>
    <property type="match status" value="1"/>
</dbReference>
<keyword evidence="2 4" id="KW-0547">Nucleotide-binding</keyword>
<dbReference type="VEuPathDB" id="FungiDB:BON22_3215"/>
<sequence>MAQLLRYKNDAKRGIKYTIMVTGPSGTGKTTFINSLLDTNLIPHRYQPLGSVSQQPQVMSFVGDSNYSFDSREFNPHQEYSESTIAITSSTTEIHDEDGTRVELTVIDTPGFGDNLDNEVCYTEIVSFLEQQFDHVLSEETRIKRNPRFVDTRVHLCLYFIEPTGHGLRELDVECMKKLSKYVNVLPVIGKADSFTSFELEAFKKNILYDISKYSVPVYQFGFDEEEDDYEVIEENRALKAAQPFAVMGSKEKHQINGETKYARSYPWGVIDIETQSDFLKLKNVILGSHLQDFKDLTTNFLYENYRSEKLSSVTESESKDIEAGNPSLSNLAALTLENADDTKLDKIDSKPESHVSVPSTPKTNGSGSSFKPDIETSPMKEVYKSIKADNESIISSIKNSPRAPYSPDPSRNKLRVMSETVPYVLKHERIISRQQRLQELEEKAARELAIRAAALEKRAAELKRREKLLKSGSFTSLKKEETLTDLSSIVKQETE</sequence>
<feature type="coiled-coil region" evidence="5">
    <location>
        <begin position="438"/>
        <end position="473"/>
    </location>
</feature>
<dbReference type="OrthoDB" id="416553at2759"/>
<dbReference type="InterPro" id="IPR027417">
    <property type="entry name" value="P-loop_NTPase"/>
</dbReference>
<dbReference type="GO" id="GO:0031105">
    <property type="term" value="C:septin complex"/>
    <property type="evidence" value="ECO:0007669"/>
    <property type="project" value="UniProtKB-ARBA"/>
</dbReference>
<protein>
    <submittedName>
        <fullName evidence="8">CYFA0S10e01068g1_1</fullName>
    </submittedName>
</protein>
<proteinExistence type="inferred from homology"/>
<dbReference type="PhylomeDB" id="A0A061AYE5"/>
<evidence type="ECO:0000256" key="6">
    <source>
        <dbReference type="SAM" id="MobiDB-lite"/>
    </source>
</evidence>
<accession>A0A061AYE5</accession>
<feature type="region of interest" description="Disordered" evidence="6">
    <location>
        <begin position="346"/>
        <end position="376"/>
    </location>
</feature>
<dbReference type="PANTHER" id="PTHR18884">
    <property type="entry name" value="SEPTIN"/>
    <property type="match status" value="1"/>
</dbReference>
<evidence type="ECO:0000313" key="8">
    <source>
        <dbReference type="EMBL" id="CDR42683.1"/>
    </source>
</evidence>
<dbReference type="SUPFAM" id="SSF52540">
    <property type="entry name" value="P-loop containing nucleoside triphosphate hydrolases"/>
    <property type="match status" value="1"/>
</dbReference>
<evidence type="ECO:0000256" key="5">
    <source>
        <dbReference type="SAM" id="Coils"/>
    </source>
</evidence>
<dbReference type="Pfam" id="PF00735">
    <property type="entry name" value="Septin"/>
    <property type="match status" value="1"/>
</dbReference>
<evidence type="ECO:0000256" key="2">
    <source>
        <dbReference type="ARBA" id="ARBA00022741"/>
    </source>
</evidence>
<comment type="similarity">
    <text evidence="4">Belongs to the TRAFAC class TrmE-Era-EngA-EngB-Septin-like GTPase superfamily. Septin GTPase family.</text>
</comment>
<evidence type="ECO:0000256" key="3">
    <source>
        <dbReference type="ARBA" id="ARBA00023134"/>
    </source>
</evidence>
<dbReference type="CDD" id="cd01850">
    <property type="entry name" value="CDC_Septin"/>
    <property type="match status" value="1"/>
</dbReference>
<dbReference type="PIRSF" id="PIRSF006698">
    <property type="entry name" value="Septin"/>
    <property type="match status" value="1"/>
</dbReference>